<dbReference type="RefSeq" id="WP_009553632.1">
    <property type="nucleotide sequence ID" value="NZ_ANAG01000013.1"/>
</dbReference>
<keyword evidence="3" id="KW-1185">Reference proteome</keyword>
<sequence>MLGKNNYAELVKKYADSKQRFAIRRIGLVTVSVLLELMFVGGHMASADELGSAFAQPATVASSNGEATEDQRLVKADQANLPATSPANPNVT</sequence>
<feature type="transmembrane region" description="Helical" evidence="1">
    <location>
        <begin position="21"/>
        <end position="40"/>
    </location>
</feature>
<keyword evidence="1" id="KW-0812">Transmembrane</keyword>
<dbReference type="Proteomes" id="UP000011912">
    <property type="component" value="Unassembled WGS sequence"/>
</dbReference>
<dbReference type="STRING" id="1227363.D271_04049"/>
<protein>
    <recommendedName>
        <fullName evidence="4">YSIRK Gram-positive signal peptide domain-containing protein</fullName>
    </recommendedName>
</protein>
<proteinExistence type="predicted"/>
<evidence type="ECO:0000256" key="1">
    <source>
        <dbReference type="SAM" id="Phobius"/>
    </source>
</evidence>
<evidence type="ECO:0000313" key="2">
    <source>
        <dbReference type="EMBL" id="EKW98939.1"/>
    </source>
</evidence>
<keyword evidence="1" id="KW-0472">Membrane</keyword>
<evidence type="ECO:0000313" key="3">
    <source>
        <dbReference type="Proteomes" id="UP000011912"/>
    </source>
</evidence>
<keyword evidence="1" id="KW-1133">Transmembrane helix</keyword>
<evidence type="ECO:0008006" key="4">
    <source>
        <dbReference type="Google" id="ProtNLM"/>
    </source>
</evidence>
<name>M5J7Q8_9LACO</name>
<organism evidence="2 3">
    <name type="scientific">Ligilactobacillus saerimneri 30a</name>
    <dbReference type="NCBI Taxonomy" id="1227363"/>
    <lineage>
        <taxon>Bacteria</taxon>
        <taxon>Bacillati</taxon>
        <taxon>Bacillota</taxon>
        <taxon>Bacilli</taxon>
        <taxon>Lactobacillales</taxon>
        <taxon>Lactobacillaceae</taxon>
        <taxon>Ligilactobacillus</taxon>
    </lineage>
</organism>
<gene>
    <name evidence="2" type="ORF">D271_04049</name>
</gene>
<comment type="caution">
    <text evidence="2">The sequence shown here is derived from an EMBL/GenBank/DDBJ whole genome shotgun (WGS) entry which is preliminary data.</text>
</comment>
<dbReference type="EMBL" id="ANAG01000013">
    <property type="protein sequence ID" value="EKW98939.1"/>
    <property type="molecule type" value="Genomic_DNA"/>
</dbReference>
<reference evidence="2 3" key="1">
    <citation type="journal article" date="2013" name="Genome Announc.">
        <title>Genome Sequence of Lactobacillus saerimneri 30a (Formerly Lactobacillus sp. Strain 30a), a Reference Lactic Acid Bacterium Strain Producing Biogenic Amines.</title>
        <authorList>
            <person name="Romano A."/>
            <person name="Trip H."/>
            <person name="Campbell-Sills H."/>
            <person name="Bouchez O."/>
            <person name="Sherman D."/>
            <person name="Lolkema J.S."/>
            <person name="Lucas P.M."/>
        </authorList>
    </citation>
    <scope>NUCLEOTIDE SEQUENCE [LARGE SCALE GENOMIC DNA]</scope>
    <source>
        <strain evidence="2 3">30a</strain>
    </source>
</reference>
<dbReference type="PATRIC" id="fig|1227363.6.peg.789"/>
<dbReference type="AlphaFoldDB" id="M5J7Q8"/>
<accession>M5J7Q8</accession>